<keyword evidence="3" id="KW-1185">Reference proteome</keyword>
<dbReference type="Proteomes" id="UP000275048">
    <property type="component" value="Unassembled WGS sequence"/>
</dbReference>
<dbReference type="SUPFAM" id="SSF53474">
    <property type="entry name" value="alpha/beta-Hydrolases"/>
    <property type="match status" value="1"/>
</dbReference>
<evidence type="ECO:0000313" key="2">
    <source>
        <dbReference type="EMBL" id="RNB50772.1"/>
    </source>
</evidence>
<sequence length="263" mass="27249">MLERSGDSGRTTARTTMSITATSPTRPTIVLVHGAFAESSSWSGLIAILLREGYPVIAVANPLRGVRLDADYLRAVLDDVSGQIILVGHSYGGTVITNAATGNADVRALVYIGGFAPDAGETAAELAGRYEGGTLGDTLTAVALPDGGNDLYIVQGKYRAQFAADSSEADAALMAATQRPIVEAALNEPSGEPAWKSIPSWFLFGSDDRNIPAASHRFMADRAGARKTVELQGGSHSVAVPEAATVADLIREAVAAVAHDDGA</sequence>
<dbReference type="PANTHER" id="PTHR37017:SF11">
    <property type="entry name" value="ESTERASE_LIPASE_THIOESTERASE DOMAIN-CONTAINING PROTEIN"/>
    <property type="match status" value="1"/>
</dbReference>
<evidence type="ECO:0000313" key="3">
    <source>
        <dbReference type="Proteomes" id="UP000275048"/>
    </source>
</evidence>
<dbReference type="OrthoDB" id="9814966at2"/>
<accession>A0A3M8AHT7</accession>
<comment type="caution">
    <text evidence="2">The sequence shown here is derived from an EMBL/GenBank/DDBJ whole genome shotgun (WGS) entry which is preliminary data.</text>
</comment>
<dbReference type="InterPro" id="IPR000073">
    <property type="entry name" value="AB_hydrolase_1"/>
</dbReference>
<dbReference type="Gene3D" id="3.40.50.1820">
    <property type="entry name" value="alpha/beta hydrolase"/>
    <property type="match status" value="1"/>
</dbReference>
<gene>
    <name evidence="2" type="ORF">EDM22_05710</name>
</gene>
<dbReference type="InterPro" id="IPR029058">
    <property type="entry name" value="AB_hydrolase_fold"/>
</dbReference>
<protein>
    <submittedName>
        <fullName evidence="2">Alpha/beta hydrolase</fullName>
    </submittedName>
</protein>
<keyword evidence="2" id="KW-0378">Hydrolase</keyword>
<dbReference type="PANTHER" id="PTHR37017">
    <property type="entry name" value="AB HYDROLASE-1 DOMAIN-CONTAINING PROTEIN-RELATED"/>
    <property type="match status" value="1"/>
</dbReference>
<feature type="domain" description="AB hydrolase-1" evidence="1">
    <location>
        <begin position="29"/>
        <end position="248"/>
    </location>
</feature>
<organism evidence="2 3">
    <name type="scientific">Agromyces tardus</name>
    <dbReference type="NCBI Taxonomy" id="2583849"/>
    <lineage>
        <taxon>Bacteria</taxon>
        <taxon>Bacillati</taxon>
        <taxon>Actinomycetota</taxon>
        <taxon>Actinomycetes</taxon>
        <taxon>Micrococcales</taxon>
        <taxon>Microbacteriaceae</taxon>
        <taxon>Agromyces</taxon>
    </lineage>
</organism>
<dbReference type="Pfam" id="PF12697">
    <property type="entry name" value="Abhydrolase_6"/>
    <property type="match status" value="1"/>
</dbReference>
<name>A0A3M8AHT7_9MICO</name>
<dbReference type="InterPro" id="IPR052897">
    <property type="entry name" value="Sec-Metab_Biosynth_Hydrolase"/>
</dbReference>
<dbReference type="AlphaFoldDB" id="A0A3M8AHT7"/>
<dbReference type="EMBL" id="RHHB01000006">
    <property type="protein sequence ID" value="RNB50772.1"/>
    <property type="molecule type" value="Genomic_DNA"/>
</dbReference>
<dbReference type="GO" id="GO:0016787">
    <property type="term" value="F:hydrolase activity"/>
    <property type="evidence" value="ECO:0007669"/>
    <property type="project" value="UniProtKB-KW"/>
</dbReference>
<evidence type="ECO:0000259" key="1">
    <source>
        <dbReference type="Pfam" id="PF12697"/>
    </source>
</evidence>
<proteinExistence type="predicted"/>
<reference evidence="2 3" key="1">
    <citation type="submission" date="2018-10" db="EMBL/GenBank/DDBJ databases">
        <title>Isolation, diversity and antibacterial activity of antinobacteria from the wheat rhizosphere soil.</title>
        <authorList>
            <person name="Sun T."/>
        </authorList>
    </citation>
    <scope>NUCLEOTIDE SEQUENCE [LARGE SCALE GENOMIC DNA]</scope>
    <source>
        <strain evidence="2 3">SJ-23</strain>
    </source>
</reference>